<dbReference type="InterPro" id="IPR027417">
    <property type="entry name" value="P-loop_NTPase"/>
</dbReference>
<evidence type="ECO:0000259" key="5">
    <source>
        <dbReference type="PROSITE" id="PS50893"/>
    </source>
</evidence>
<dbReference type="InterPro" id="IPR003593">
    <property type="entry name" value="AAA+_ATPase"/>
</dbReference>
<proteinExistence type="inferred from homology"/>
<name>A0A0R1NKT8_9LACO</name>
<dbReference type="PROSITE" id="PS00211">
    <property type="entry name" value="ABC_TRANSPORTER_1"/>
    <property type="match status" value="1"/>
</dbReference>
<protein>
    <recommendedName>
        <fullName evidence="5">ABC transporter domain-containing protein</fullName>
    </recommendedName>
</protein>
<dbReference type="eggNOG" id="COG1126">
    <property type="taxonomic scope" value="Bacteria"/>
</dbReference>
<dbReference type="Gene3D" id="3.40.50.300">
    <property type="entry name" value="P-loop containing nucleotide triphosphate hydrolases"/>
    <property type="match status" value="1"/>
</dbReference>
<reference evidence="6 7" key="1">
    <citation type="journal article" date="2015" name="Genome Announc.">
        <title>Expanding the biotechnology potential of lactobacilli through comparative genomics of 213 strains and associated genera.</title>
        <authorList>
            <person name="Sun Z."/>
            <person name="Harris H.M."/>
            <person name="McCann A."/>
            <person name="Guo C."/>
            <person name="Argimon S."/>
            <person name="Zhang W."/>
            <person name="Yang X."/>
            <person name="Jeffery I.B."/>
            <person name="Cooney J.C."/>
            <person name="Kagawa T.F."/>
            <person name="Liu W."/>
            <person name="Song Y."/>
            <person name="Salvetti E."/>
            <person name="Wrobel A."/>
            <person name="Rasinkangas P."/>
            <person name="Parkhill J."/>
            <person name="Rea M.C."/>
            <person name="O'Sullivan O."/>
            <person name="Ritari J."/>
            <person name="Douillard F.P."/>
            <person name="Paul Ross R."/>
            <person name="Yang R."/>
            <person name="Briner A.E."/>
            <person name="Felis G.E."/>
            <person name="de Vos W.M."/>
            <person name="Barrangou R."/>
            <person name="Klaenhammer T.R."/>
            <person name="Caufield P.W."/>
            <person name="Cui Y."/>
            <person name="Zhang H."/>
            <person name="O'Toole P.W."/>
        </authorList>
    </citation>
    <scope>NUCLEOTIDE SEQUENCE [LARGE SCALE GENOMIC DNA]</scope>
    <source>
        <strain evidence="6 7">DSM 10532</strain>
    </source>
</reference>
<dbReference type="InterPro" id="IPR017871">
    <property type="entry name" value="ABC_transporter-like_CS"/>
</dbReference>
<dbReference type="PANTHER" id="PTHR43166:SF4">
    <property type="entry name" value="PHOSPHONATES IMPORT ATP-BINDING PROTEIN PHNC"/>
    <property type="match status" value="1"/>
</dbReference>
<keyword evidence="4" id="KW-0067">ATP-binding</keyword>
<dbReference type="SMART" id="SM00382">
    <property type="entry name" value="AAA"/>
    <property type="match status" value="1"/>
</dbReference>
<dbReference type="InterPro" id="IPR050086">
    <property type="entry name" value="MetN_ABC_transporter-like"/>
</dbReference>
<feature type="domain" description="ABC transporter" evidence="5">
    <location>
        <begin position="5"/>
        <end position="239"/>
    </location>
</feature>
<dbReference type="FunFam" id="3.40.50.300:FF:000020">
    <property type="entry name" value="Amino acid ABC transporter ATP-binding component"/>
    <property type="match status" value="1"/>
</dbReference>
<evidence type="ECO:0000256" key="1">
    <source>
        <dbReference type="ARBA" id="ARBA00005417"/>
    </source>
</evidence>
<dbReference type="PROSITE" id="PS50893">
    <property type="entry name" value="ABC_TRANSPORTER_2"/>
    <property type="match status" value="1"/>
</dbReference>
<dbReference type="InterPro" id="IPR030679">
    <property type="entry name" value="ABC_ATPase_HisP-typ"/>
</dbReference>
<organism evidence="6 7">
    <name type="scientific">Lactobacillus gallinarum DSM 10532 = JCM 2011</name>
    <dbReference type="NCBI Taxonomy" id="1423748"/>
    <lineage>
        <taxon>Bacteria</taxon>
        <taxon>Bacillati</taxon>
        <taxon>Bacillota</taxon>
        <taxon>Bacilli</taxon>
        <taxon>Lactobacillales</taxon>
        <taxon>Lactobacillaceae</taxon>
        <taxon>Lactobacillus</taxon>
    </lineage>
</organism>
<dbReference type="CDD" id="cd03262">
    <property type="entry name" value="ABC_HisP_GlnQ"/>
    <property type="match status" value="1"/>
</dbReference>
<accession>A0A0R1NKT8</accession>
<dbReference type="PIRSF" id="PIRSF039085">
    <property type="entry name" value="ABC_ATPase_HisP"/>
    <property type="match status" value="1"/>
</dbReference>
<evidence type="ECO:0000256" key="2">
    <source>
        <dbReference type="ARBA" id="ARBA00022448"/>
    </source>
</evidence>
<dbReference type="PANTHER" id="PTHR43166">
    <property type="entry name" value="AMINO ACID IMPORT ATP-BINDING PROTEIN"/>
    <property type="match status" value="1"/>
</dbReference>
<dbReference type="Pfam" id="PF00005">
    <property type="entry name" value="ABC_tran"/>
    <property type="match status" value="1"/>
</dbReference>
<dbReference type="InterPro" id="IPR003439">
    <property type="entry name" value="ABC_transporter-like_ATP-bd"/>
</dbReference>
<evidence type="ECO:0000313" key="6">
    <source>
        <dbReference type="EMBL" id="KRL21072.1"/>
    </source>
</evidence>
<comment type="similarity">
    <text evidence="1">Belongs to the ABC transporter superfamily.</text>
</comment>
<dbReference type="SUPFAM" id="SSF52540">
    <property type="entry name" value="P-loop containing nucleoside triphosphate hydrolases"/>
    <property type="match status" value="1"/>
</dbReference>
<dbReference type="PATRIC" id="fig|1423748.3.peg.1616"/>
<keyword evidence="2" id="KW-0813">Transport</keyword>
<dbReference type="OrthoDB" id="9804199at2"/>
<comment type="caution">
    <text evidence="6">The sequence shown here is derived from an EMBL/GenBank/DDBJ whole genome shotgun (WGS) entry which is preliminary data.</text>
</comment>
<keyword evidence="3" id="KW-0547">Nucleotide-binding</keyword>
<dbReference type="GO" id="GO:0015424">
    <property type="term" value="F:ABC-type amino acid transporter activity"/>
    <property type="evidence" value="ECO:0007669"/>
    <property type="project" value="InterPro"/>
</dbReference>
<dbReference type="GO" id="GO:0016887">
    <property type="term" value="F:ATP hydrolysis activity"/>
    <property type="evidence" value="ECO:0007669"/>
    <property type="project" value="InterPro"/>
</dbReference>
<dbReference type="AlphaFoldDB" id="A0A0R1NKT8"/>
<evidence type="ECO:0000313" key="7">
    <source>
        <dbReference type="Proteomes" id="UP000051311"/>
    </source>
</evidence>
<dbReference type="Proteomes" id="UP000051311">
    <property type="component" value="Unassembled WGS sequence"/>
</dbReference>
<evidence type="ECO:0000256" key="4">
    <source>
        <dbReference type="ARBA" id="ARBA00022840"/>
    </source>
</evidence>
<dbReference type="EMBL" id="AZEL01000050">
    <property type="protein sequence ID" value="KRL21072.1"/>
    <property type="molecule type" value="Genomic_DNA"/>
</dbReference>
<dbReference type="STRING" id="1423748.FC37_GL001552"/>
<evidence type="ECO:0000256" key="3">
    <source>
        <dbReference type="ARBA" id="ARBA00022741"/>
    </source>
</evidence>
<dbReference type="RefSeq" id="WP_025005432.1">
    <property type="nucleotide sequence ID" value="NZ_AZEL01000050.1"/>
</dbReference>
<sequence>MTAIIEFKHVDKYYGKLHALKDINLKIDEGQVVSIIGPSGSGKSTLIRTMNGLEPINSGQLIVTGHDLADKKTDINKIRKNVGMVFQHFNLYNNHTVLENVMLAPKIVLKRPDDENRKIAMQYLERVGMADKINSYPRQLSGGQQQRVAIARSLAMDPKVILFDEPTSALDPEMIEDVLEVMRYVAEQGITMVVVTHEMGFARKVSNRLIFFDQGHILEDRDPGEFFDHPNTERARQFLSKIISKD</sequence>
<dbReference type="GO" id="GO:0005524">
    <property type="term" value="F:ATP binding"/>
    <property type="evidence" value="ECO:0007669"/>
    <property type="project" value="UniProtKB-KW"/>
</dbReference>
<gene>
    <name evidence="6" type="ORF">FC37_GL001552</name>
</gene>